<dbReference type="PRINTS" id="PR00038">
    <property type="entry name" value="HTHLUXR"/>
</dbReference>
<dbReference type="InterPro" id="IPR016032">
    <property type="entry name" value="Sig_transdc_resp-reg_C-effctor"/>
</dbReference>
<feature type="domain" description="HTH luxR-type" evidence="4">
    <location>
        <begin position="4"/>
        <end position="69"/>
    </location>
</feature>
<dbReference type="InterPro" id="IPR036388">
    <property type="entry name" value="WH-like_DNA-bd_sf"/>
</dbReference>
<dbReference type="CDD" id="cd06170">
    <property type="entry name" value="LuxR_C_like"/>
    <property type="match status" value="1"/>
</dbReference>
<dbReference type="SMART" id="SM00421">
    <property type="entry name" value="HTH_LUXR"/>
    <property type="match status" value="1"/>
</dbReference>
<dbReference type="InterPro" id="IPR000792">
    <property type="entry name" value="Tscrpt_reg_LuxR_C"/>
</dbReference>
<sequence length="72" mass="8223">MASTKTNINELCEREIEVLNLLTYGYENKQISQKLYVSTHTVKACISGILKKLKAKNRTQAVSIAFRKHIIK</sequence>
<dbReference type="PROSITE" id="PS50043">
    <property type="entry name" value="HTH_LUXR_2"/>
    <property type="match status" value="1"/>
</dbReference>
<organism evidence="5 6">
    <name type="scientific">Candidatus Scatousia excrementigallinarum</name>
    <dbReference type="NCBI Taxonomy" id="2840935"/>
    <lineage>
        <taxon>Bacteria</taxon>
        <taxon>Candidatus Scatousia</taxon>
    </lineage>
</organism>
<accession>A0A9D1F061</accession>
<dbReference type="AlphaFoldDB" id="A0A9D1F061"/>
<keyword evidence="3" id="KW-0804">Transcription</keyword>
<protein>
    <submittedName>
        <fullName evidence="5">Response regulator transcription factor</fullName>
    </submittedName>
</protein>
<dbReference type="Pfam" id="PF00196">
    <property type="entry name" value="GerE"/>
    <property type="match status" value="1"/>
</dbReference>
<reference evidence="5" key="2">
    <citation type="journal article" date="2021" name="PeerJ">
        <title>Extensive microbial diversity within the chicken gut microbiome revealed by metagenomics and culture.</title>
        <authorList>
            <person name="Gilroy R."/>
            <person name="Ravi A."/>
            <person name="Getino M."/>
            <person name="Pursley I."/>
            <person name="Horton D.L."/>
            <person name="Alikhan N.F."/>
            <person name="Baker D."/>
            <person name="Gharbi K."/>
            <person name="Hall N."/>
            <person name="Watson M."/>
            <person name="Adriaenssens E.M."/>
            <person name="Foster-Nyarko E."/>
            <person name="Jarju S."/>
            <person name="Secka A."/>
            <person name="Antonio M."/>
            <person name="Oren A."/>
            <person name="Chaudhuri R.R."/>
            <person name="La Ragione R."/>
            <person name="Hildebrand F."/>
            <person name="Pallen M.J."/>
        </authorList>
    </citation>
    <scope>NUCLEOTIDE SEQUENCE</scope>
    <source>
        <strain evidence="5">6276</strain>
    </source>
</reference>
<proteinExistence type="predicted"/>
<gene>
    <name evidence="5" type="ORF">IAC10_08345</name>
</gene>
<evidence type="ECO:0000313" key="6">
    <source>
        <dbReference type="Proteomes" id="UP000823928"/>
    </source>
</evidence>
<dbReference type="Proteomes" id="UP000823928">
    <property type="component" value="Unassembled WGS sequence"/>
</dbReference>
<dbReference type="GO" id="GO:0006355">
    <property type="term" value="P:regulation of DNA-templated transcription"/>
    <property type="evidence" value="ECO:0007669"/>
    <property type="project" value="InterPro"/>
</dbReference>
<keyword evidence="1" id="KW-0805">Transcription regulation</keyword>
<evidence type="ECO:0000256" key="1">
    <source>
        <dbReference type="ARBA" id="ARBA00023015"/>
    </source>
</evidence>
<reference evidence="5" key="1">
    <citation type="submission" date="2020-10" db="EMBL/GenBank/DDBJ databases">
        <authorList>
            <person name="Gilroy R."/>
        </authorList>
    </citation>
    <scope>NUCLEOTIDE SEQUENCE</scope>
    <source>
        <strain evidence="5">6276</strain>
    </source>
</reference>
<keyword evidence="2" id="KW-0238">DNA-binding</keyword>
<name>A0A9D1F061_9BACT</name>
<comment type="caution">
    <text evidence="5">The sequence shown here is derived from an EMBL/GenBank/DDBJ whole genome shotgun (WGS) entry which is preliminary data.</text>
</comment>
<evidence type="ECO:0000256" key="3">
    <source>
        <dbReference type="ARBA" id="ARBA00023163"/>
    </source>
</evidence>
<dbReference type="Gene3D" id="1.10.10.10">
    <property type="entry name" value="Winged helix-like DNA-binding domain superfamily/Winged helix DNA-binding domain"/>
    <property type="match status" value="1"/>
</dbReference>
<dbReference type="EMBL" id="DVIU01000165">
    <property type="protein sequence ID" value="HIS36622.1"/>
    <property type="molecule type" value="Genomic_DNA"/>
</dbReference>
<dbReference type="SUPFAM" id="SSF46894">
    <property type="entry name" value="C-terminal effector domain of the bipartite response regulators"/>
    <property type="match status" value="1"/>
</dbReference>
<evidence type="ECO:0000256" key="2">
    <source>
        <dbReference type="ARBA" id="ARBA00023125"/>
    </source>
</evidence>
<evidence type="ECO:0000313" key="5">
    <source>
        <dbReference type="EMBL" id="HIS36622.1"/>
    </source>
</evidence>
<evidence type="ECO:0000259" key="4">
    <source>
        <dbReference type="PROSITE" id="PS50043"/>
    </source>
</evidence>
<dbReference type="PANTHER" id="PTHR44688">
    <property type="entry name" value="DNA-BINDING TRANSCRIPTIONAL ACTIVATOR DEVR_DOSR"/>
    <property type="match status" value="1"/>
</dbReference>
<dbReference type="PANTHER" id="PTHR44688:SF16">
    <property type="entry name" value="DNA-BINDING TRANSCRIPTIONAL ACTIVATOR DEVR_DOSR"/>
    <property type="match status" value="1"/>
</dbReference>
<dbReference type="GO" id="GO:0003677">
    <property type="term" value="F:DNA binding"/>
    <property type="evidence" value="ECO:0007669"/>
    <property type="project" value="UniProtKB-KW"/>
</dbReference>